<gene>
    <name evidence="1" type="ORF">AMSG_09603</name>
</gene>
<dbReference type="InterPro" id="IPR036871">
    <property type="entry name" value="PX_dom_sf"/>
</dbReference>
<dbReference type="CDD" id="cd06093">
    <property type="entry name" value="PX_domain"/>
    <property type="match status" value="1"/>
</dbReference>
<dbReference type="GeneID" id="25568030"/>
<organism evidence="1 2">
    <name type="scientific">Thecamonas trahens ATCC 50062</name>
    <dbReference type="NCBI Taxonomy" id="461836"/>
    <lineage>
        <taxon>Eukaryota</taxon>
        <taxon>Apusozoa</taxon>
        <taxon>Apusomonadida</taxon>
        <taxon>Apusomonadidae</taxon>
        <taxon>Thecamonas</taxon>
    </lineage>
</organism>
<reference evidence="1 2" key="1">
    <citation type="submission" date="2010-05" db="EMBL/GenBank/DDBJ databases">
        <title>The Genome Sequence of Thecamonas trahens ATCC 50062.</title>
        <authorList>
            <consortium name="The Broad Institute Genome Sequencing Platform"/>
            <person name="Russ C."/>
            <person name="Cuomo C."/>
            <person name="Shea T."/>
            <person name="Young S.K."/>
            <person name="Zeng Q."/>
            <person name="Koehrsen M."/>
            <person name="Haas B."/>
            <person name="Borodovsky M."/>
            <person name="Guigo R."/>
            <person name="Alvarado L."/>
            <person name="Berlin A."/>
            <person name="Bochicchio J."/>
            <person name="Borenstein D."/>
            <person name="Chapman S."/>
            <person name="Chen Z."/>
            <person name="Freedman E."/>
            <person name="Gellesch M."/>
            <person name="Goldberg J."/>
            <person name="Griggs A."/>
            <person name="Gujja S."/>
            <person name="Heilman E."/>
            <person name="Heiman D."/>
            <person name="Hepburn T."/>
            <person name="Howarth C."/>
            <person name="Jen D."/>
            <person name="Larson L."/>
            <person name="Mehta T."/>
            <person name="Park D."/>
            <person name="Pearson M."/>
            <person name="Roberts A."/>
            <person name="Saif S."/>
            <person name="Shenoy N."/>
            <person name="Sisk P."/>
            <person name="Stolte C."/>
            <person name="Sykes S."/>
            <person name="Thomson T."/>
            <person name="Walk T."/>
            <person name="White J."/>
            <person name="Yandava C."/>
            <person name="Burger G."/>
            <person name="Gray M.W."/>
            <person name="Holland P.W.H."/>
            <person name="King N."/>
            <person name="Lang F.B.F."/>
            <person name="Roger A.J."/>
            <person name="Ruiz-Trillo I."/>
            <person name="Lander E."/>
            <person name="Nusbaum C."/>
        </authorList>
    </citation>
    <scope>NUCLEOTIDE SEQUENCE [LARGE SCALE GENOMIC DNA]</scope>
    <source>
        <strain evidence="1 2">ATCC 50062</strain>
    </source>
</reference>
<dbReference type="AlphaFoldDB" id="A0A0L0DNR2"/>
<accession>A0A0L0DNR2</accession>
<evidence type="ECO:0000313" key="2">
    <source>
        <dbReference type="Proteomes" id="UP000054408"/>
    </source>
</evidence>
<dbReference type="SUPFAM" id="SSF64268">
    <property type="entry name" value="PX domain"/>
    <property type="match status" value="1"/>
</dbReference>
<dbReference type="Proteomes" id="UP000054408">
    <property type="component" value="Unassembled WGS sequence"/>
</dbReference>
<name>A0A0L0DNR2_THETB</name>
<protein>
    <recommendedName>
        <fullName evidence="3">PX domain-containing protein</fullName>
    </recommendedName>
</protein>
<sequence length="415" mass="44279">MLTLDHRSLLPVFPPKRYFRNKAAAFIATRSRALQTYFDELTASPLLASLGFLRWALQPPPSLRSLLAHIKVASDPTVKAFDGLLASVDARIRSLDAGLARGGLAWCEVVWAGYGEPLAKAGIDELLAAARAIPYPIRSSGAETQVLARARIIELLHDGLDEDSDAAGDEHPHLAAMLDADLPRTLRGARWLHTPQARALHRGLIERYVKTRPDDGYSQALAMPVAAIMFVALDGRVLGPHSLDSSEATCCVANALAPAVVAELDLVVGHVLDRLAAFRQASMVVTERVTARVVASGPGAAVASALEAAGLDLVVLLPRWLKLMWLDELPGLATLALLDAVITADTDDDACELVEAACVALILFLHHQQVFEDPALIFRLCKSVSPWAGDPAAANPTWLVDGAAAVSLAAPATNR</sequence>
<dbReference type="GO" id="GO:0035091">
    <property type="term" value="F:phosphatidylinositol binding"/>
    <property type="evidence" value="ECO:0007669"/>
    <property type="project" value="InterPro"/>
</dbReference>
<evidence type="ECO:0008006" key="3">
    <source>
        <dbReference type="Google" id="ProtNLM"/>
    </source>
</evidence>
<proteinExistence type="predicted"/>
<keyword evidence="2" id="KW-1185">Reference proteome</keyword>
<evidence type="ECO:0000313" key="1">
    <source>
        <dbReference type="EMBL" id="KNC53957.1"/>
    </source>
</evidence>
<dbReference type="EMBL" id="GL349484">
    <property type="protein sequence ID" value="KNC53957.1"/>
    <property type="molecule type" value="Genomic_DNA"/>
</dbReference>
<dbReference type="RefSeq" id="XP_013754159.1">
    <property type="nucleotide sequence ID" value="XM_013898705.1"/>
</dbReference>
<dbReference type="Gene3D" id="3.30.1520.10">
    <property type="entry name" value="Phox-like domain"/>
    <property type="match status" value="1"/>
</dbReference>